<evidence type="ECO:0000256" key="10">
    <source>
        <dbReference type="RuleBase" id="RU363036"/>
    </source>
</evidence>
<name>A0A0G0K8W0_9BACT</name>
<evidence type="ECO:0000256" key="3">
    <source>
        <dbReference type="ARBA" id="ARBA00022598"/>
    </source>
</evidence>
<dbReference type="EMBL" id="LBTJ01000046">
    <property type="protein sequence ID" value="KKQ37041.1"/>
    <property type="molecule type" value="Genomic_DNA"/>
</dbReference>
<dbReference type="CDD" id="cd00806">
    <property type="entry name" value="TrpRS_core"/>
    <property type="match status" value="1"/>
</dbReference>
<dbReference type="InterPro" id="IPR014729">
    <property type="entry name" value="Rossmann-like_a/b/a_fold"/>
</dbReference>
<protein>
    <recommendedName>
        <fullName evidence="2 9">Tryptophan--tRNA ligase</fullName>
        <ecNumber evidence="2 9">6.1.1.2</ecNumber>
    </recommendedName>
</protein>
<dbReference type="Gene3D" id="3.40.50.620">
    <property type="entry name" value="HUPs"/>
    <property type="match status" value="1"/>
</dbReference>
<dbReference type="FunFam" id="1.10.240.10:FF:000005">
    <property type="entry name" value="Tryptophan--tRNA ligase"/>
    <property type="match status" value="1"/>
</dbReference>
<evidence type="ECO:0000256" key="5">
    <source>
        <dbReference type="ARBA" id="ARBA00022840"/>
    </source>
</evidence>
<proteinExistence type="inferred from homology"/>
<evidence type="ECO:0000313" key="12">
    <source>
        <dbReference type="Proteomes" id="UP000034471"/>
    </source>
</evidence>
<dbReference type="GO" id="GO:0006436">
    <property type="term" value="P:tryptophanyl-tRNA aminoacylation"/>
    <property type="evidence" value="ECO:0007669"/>
    <property type="project" value="UniProtKB-UniRule"/>
</dbReference>
<dbReference type="PRINTS" id="PR01039">
    <property type="entry name" value="TRNASYNTHTRP"/>
</dbReference>
<keyword evidence="4 10" id="KW-0547">Nucleotide-binding</keyword>
<dbReference type="InterPro" id="IPR050203">
    <property type="entry name" value="Trp-tRNA_synthetase"/>
</dbReference>
<comment type="catalytic activity">
    <reaction evidence="8">
        <text>tRNA(Trp) + L-tryptophan + ATP = L-tryptophyl-tRNA(Trp) + AMP + diphosphate + H(+)</text>
        <dbReference type="Rhea" id="RHEA:24080"/>
        <dbReference type="Rhea" id="RHEA-COMP:9671"/>
        <dbReference type="Rhea" id="RHEA-COMP:9705"/>
        <dbReference type="ChEBI" id="CHEBI:15378"/>
        <dbReference type="ChEBI" id="CHEBI:30616"/>
        <dbReference type="ChEBI" id="CHEBI:33019"/>
        <dbReference type="ChEBI" id="CHEBI:57912"/>
        <dbReference type="ChEBI" id="CHEBI:78442"/>
        <dbReference type="ChEBI" id="CHEBI:78535"/>
        <dbReference type="ChEBI" id="CHEBI:456215"/>
        <dbReference type="EC" id="6.1.1.2"/>
    </reaction>
</comment>
<dbReference type="InterPro" id="IPR002306">
    <property type="entry name" value="Trp-tRNA-ligase"/>
</dbReference>
<keyword evidence="5 10" id="KW-0067">ATP-binding</keyword>
<dbReference type="GO" id="GO:0004830">
    <property type="term" value="F:tryptophan-tRNA ligase activity"/>
    <property type="evidence" value="ECO:0007669"/>
    <property type="project" value="UniProtKB-UniRule"/>
</dbReference>
<evidence type="ECO:0000256" key="9">
    <source>
        <dbReference type="NCBIfam" id="TIGR00233"/>
    </source>
</evidence>
<dbReference type="NCBIfam" id="TIGR00233">
    <property type="entry name" value="trpS"/>
    <property type="match status" value="1"/>
</dbReference>
<dbReference type="EC" id="6.1.1.2" evidence="2 9"/>
<evidence type="ECO:0000256" key="8">
    <source>
        <dbReference type="ARBA" id="ARBA00049929"/>
    </source>
</evidence>
<comment type="caution">
    <text evidence="11">The sequence shown here is derived from an EMBL/GenBank/DDBJ whole genome shotgun (WGS) entry which is preliminary data.</text>
</comment>
<dbReference type="PATRIC" id="fig|1618481.3.peg.805"/>
<dbReference type="AlphaFoldDB" id="A0A0G0K8W0"/>
<accession>A0A0G0K8W0</accession>
<evidence type="ECO:0000256" key="1">
    <source>
        <dbReference type="ARBA" id="ARBA00005594"/>
    </source>
</evidence>
<organism evidence="11 12">
    <name type="scientific">Candidatus Roizmanbacteria bacterium GW2011_GWA2_37_7</name>
    <dbReference type="NCBI Taxonomy" id="1618481"/>
    <lineage>
        <taxon>Bacteria</taxon>
        <taxon>Candidatus Roizmaniibacteriota</taxon>
    </lineage>
</organism>
<dbReference type="SUPFAM" id="SSF52374">
    <property type="entry name" value="Nucleotidylyl transferase"/>
    <property type="match status" value="1"/>
</dbReference>
<dbReference type="PANTHER" id="PTHR43766:SF1">
    <property type="entry name" value="TRYPTOPHAN--TRNA LIGASE, MITOCHONDRIAL"/>
    <property type="match status" value="1"/>
</dbReference>
<comment type="similarity">
    <text evidence="1 10">Belongs to the class-I aminoacyl-tRNA synthetase family.</text>
</comment>
<dbReference type="Pfam" id="PF00579">
    <property type="entry name" value="tRNA-synt_1b"/>
    <property type="match status" value="1"/>
</dbReference>
<dbReference type="GO" id="GO:0005524">
    <property type="term" value="F:ATP binding"/>
    <property type="evidence" value="ECO:0007669"/>
    <property type="project" value="UniProtKB-KW"/>
</dbReference>
<evidence type="ECO:0000256" key="2">
    <source>
        <dbReference type="ARBA" id="ARBA00013161"/>
    </source>
</evidence>
<evidence type="ECO:0000256" key="6">
    <source>
        <dbReference type="ARBA" id="ARBA00022917"/>
    </source>
</evidence>
<dbReference type="Gene3D" id="1.10.240.10">
    <property type="entry name" value="Tyrosyl-Transfer RNA Synthetase"/>
    <property type="match status" value="1"/>
</dbReference>
<evidence type="ECO:0000256" key="7">
    <source>
        <dbReference type="ARBA" id="ARBA00023146"/>
    </source>
</evidence>
<reference evidence="11 12" key="1">
    <citation type="journal article" date="2015" name="Nature">
        <title>rRNA introns, odd ribosomes, and small enigmatic genomes across a large radiation of phyla.</title>
        <authorList>
            <person name="Brown C.T."/>
            <person name="Hug L.A."/>
            <person name="Thomas B.C."/>
            <person name="Sharon I."/>
            <person name="Castelle C.J."/>
            <person name="Singh A."/>
            <person name="Wilkins M.J."/>
            <person name="Williams K.H."/>
            <person name="Banfield J.F."/>
        </authorList>
    </citation>
    <scope>NUCLEOTIDE SEQUENCE [LARGE SCALE GENOMIC DNA]</scope>
</reference>
<keyword evidence="3 10" id="KW-0436">Ligase</keyword>
<keyword evidence="6 10" id="KW-0648">Protein biosynthesis</keyword>
<evidence type="ECO:0000313" key="11">
    <source>
        <dbReference type="EMBL" id="KKQ37041.1"/>
    </source>
</evidence>
<sequence>MKRILSGITPSSQKGLHLGNFLGAVKPHIEFQDKGECFYFIANLHALNNVFDPANVRRNTQNIFTEYLAFGIDPEKTTFYIQSDIPQIPYLQTILNNTVTMAELKRMHAYKDKLQNDVAQDTINFGLFSYPVLMAADILLFKPDIIPVGEDQAQHVEIARDIAKTFNARYGEIFKIPDLYIKKETARVPGIYGDRKMSKSLGNDIPIFGTEEEVKKQIMAIKTDPARIHPTDPGNPDKNITFTYFDLLEYDKNKLESMKELYRKGKIGDVEIKTTFFRFFLEYFADFRTKKTVLLKDKDQIHKLRLGGAQKAIKIAEKVLKDVAEAVGIL</sequence>
<dbReference type="InterPro" id="IPR002305">
    <property type="entry name" value="aa-tRNA-synth_Ic"/>
</dbReference>
<keyword evidence="7 10" id="KW-0030">Aminoacyl-tRNA synthetase</keyword>
<dbReference type="PANTHER" id="PTHR43766">
    <property type="entry name" value="TRYPTOPHAN--TRNA LIGASE, MITOCHONDRIAL"/>
    <property type="match status" value="1"/>
</dbReference>
<dbReference type="STRING" id="1618481.US54_C0046G0004"/>
<gene>
    <name evidence="11" type="ORF">US54_C0046G0004</name>
</gene>
<dbReference type="GO" id="GO:0005829">
    <property type="term" value="C:cytosol"/>
    <property type="evidence" value="ECO:0007669"/>
    <property type="project" value="TreeGrafter"/>
</dbReference>
<dbReference type="Proteomes" id="UP000034471">
    <property type="component" value="Unassembled WGS sequence"/>
</dbReference>
<evidence type="ECO:0000256" key="4">
    <source>
        <dbReference type="ARBA" id="ARBA00022741"/>
    </source>
</evidence>